<dbReference type="Proteomes" id="UP001597327">
    <property type="component" value="Unassembled WGS sequence"/>
</dbReference>
<feature type="transmembrane region" description="Helical" evidence="15">
    <location>
        <begin position="12"/>
        <end position="31"/>
    </location>
</feature>
<gene>
    <name evidence="17" type="ORF">ACFSC7_01645</name>
</gene>
<dbReference type="Gene3D" id="3.10.50.40">
    <property type="match status" value="1"/>
</dbReference>
<evidence type="ECO:0000256" key="14">
    <source>
        <dbReference type="PROSITE-ProRule" id="PRU00278"/>
    </source>
</evidence>
<evidence type="ECO:0000256" key="5">
    <source>
        <dbReference type="ARBA" id="ARBA00022692"/>
    </source>
</evidence>
<sequence>MLDALRKGAGTWVAKLFIALLVLSFAVWGIADIFRGFGRNVAATVGDTEISVFQFDRAYRRDLDALGRQIGRPLTTTEGAQFGIPQQTLGKLVAEAALDETADSLGLGLSDEELAKLIHSDPALIGPTGTYDRLRLGQLLRSNGISEDEFVLERQAQALRQQIAQGVSGGMSAPAAYLEALHAYQSETRSLDYLRLTAAQLEPVADPDDATLTAYYDEQKDAYRAPEYRKVALLELSPESLARPENVSDEDVSAEYERTKDGYTDPEKRKVLQMTFTSREEAEAAAAKLASGTTFEDLMAERNLGEQDVALGLMARTDFLDAALGDAAFSLSEGETSGLIDGRFAPAILKVTEIAPEHAKAFDDVKDEIRKALATENAEREVLDLMGEVEDARAGGASLAEVAQRFQLSVTTPAAFDATGKDDGDKTVDLPQVEGLVSGAFESDVGVENDPLQLGSRGFLWYEVTEVIPARERELSEVRQRVIDGWKAAQVAARLDELAADVAKRVKDGAAMTAIAEELGLTVQSQEGVSRSASALGREAVQAVFSGPVGTVQTVAGENDGERLVLKVTNASVPAFFREADGIAGLEIQLTRQLQDSMLNQYVVHIEETAGVKVNQAGIAQVIGTPVN</sequence>
<feature type="domain" description="PpiC" evidence="16">
    <location>
        <begin position="266"/>
        <end position="353"/>
    </location>
</feature>
<dbReference type="PANTHER" id="PTHR47529:SF1">
    <property type="entry name" value="PERIPLASMIC CHAPERONE PPID"/>
    <property type="match status" value="1"/>
</dbReference>
<evidence type="ECO:0000256" key="8">
    <source>
        <dbReference type="ARBA" id="ARBA00023186"/>
    </source>
</evidence>
<reference evidence="18" key="1">
    <citation type="journal article" date="2019" name="Int. J. Syst. Evol. Microbiol.">
        <title>The Global Catalogue of Microorganisms (GCM) 10K type strain sequencing project: providing services to taxonomists for standard genome sequencing and annotation.</title>
        <authorList>
            <consortium name="The Broad Institute Genomics Platform"/>
            <consortium name="The Broad Institute Genome Sequencing Center for Infectious Disease"/>
            <person name="Wu L."/>
            <person name="Ma J."/>
        </authorList>
    </citation>
    <scope>NUCLEOTIDE SEQUENCE [LARGE SCALE GENOMIC DNA]</scope>
    <source>
        <strain evidence="18">JCM 3369</strain>
    </source>
</reference>
<keyword evidence="4" id="KW-0997">Cell inner membrane</keyword>
<dbReference type="EMBL" id="JBHUFA010000001">
    <property type="protein sequence ID" value="MFD1694201.1"/>
    <property type="molecule type" value="Genomic_DNA"/>
</dbReference>
<evidence type="ECO:0000313" key="17">
    <source>
        <dbReference type="EMBL" id="MFD1694201.1"/>
    </source>
</evidence>
<evidence type="ECO:0000256" key="9">
    <source>
        <dbReference type="ARBA" id="ARBA00030642"/>
    </source>
</evidence>
<evidence type="ECO:0000256" key="13">
    <source>
        <dbReference type="ARBA" id="ARBA00042775"/>
    </source>
</evidence>
<dbReference type="PANTHER" id="PTHR47529">
    <property type="entry name" value="PEPTIDYL-PROLYL CIS-TRANS ISOMERASE D"/>
    <property type="match status" value="1"/>
</dbReference>
<keyword evidence="14" id="KW-0413">Isomerase</keyword>
<evidence type="ECO:0000256" key="12">
    <source>
        <dbReference type="ARBA" id="ARBA00040743"/>
    </source>
</evidence>
<evidence type="ECO:0000256" key="11">
    <source>
        <dbReference type="ARBA" id="ARBA00038408"/>
    </source>
</evidence>
<proteinExistence type="inferred from homology"/>
<dbReference type="RefSeq" id="WP_149891921.1">
    <property type="nucleotide sequence ID" value="NZ_JBHUFA010000001.1"/>
</dbReference>
<dbReference type="InterPro" id="IPR052029">
    <property type="entry name" value="PpiD_chaperone"/>
</dbReference>
<protein>
    <recommendedName>
        <fullName evidence="2">Parvulin-like PPIase</fullName>
    </recommendedName>
    <alternativeName>
        <fullName evidence="9">Peptidyl-prolyl cis-trans isomerase plp</fullName>
    </alternativeName>
    <alternativeName>
        <fullName evidence="12">Periplasmic chaperone PpiD</fullName>
    </alternativeName>
    <alternativeName>
        <fullName evidence="13">Periplasmic folding chaperone</fullName>
    </alternativeName>
    <alternativeName>
        <fullName evidence="10">Rotamase plp</fullName>
    </alternativeName>
</protein>
<dbReference type="Pfam" id="PF13624">
    <property type="entry name" value="SurA_N_3"/>
    <property type="match status" value="1"/>
</dbReference>
<keyword evidence="14" id="KW-0697">Rotamase</keyword>
<evidence type="ECO:0000256" key="1">
    <source>
        <dbReference type="ARBA" id="ARBA00004382"/>
    </source>
</evidence>
<organism evidence="17 18">
    <name type="scientific">Roseibium aestuarii</name>
    <dbReference type="NCBI Taxonomy" id="2600299"/>
    <lineage>
        <taxon>Bacteria</taxon>
        <taxon>Pseudomonadati</taxon>
        <taxon>Pseudomonadota</taxon>
        <taxon>Alphaproteobacteria</taxon>
        <taxon>Hyphomicrobiales</taxon>
        <taxon>Stappiaceae</taxon>
        <taxon>Roseibium</taxon>
    </lineage>
</organism>
<keyword evidence="3" id="KW-1003">Cell membrane</keyword>
<evidence type="ECO:0000256" key="10">
    <source>
        <dbReference type="ARBA" id="ARBA00031484"/>
    </source>
</evidence>
<dbReference type="SUPFAM" id="SSF109998">
    <property type="entry name" value="Triger factor/SurA peptide-binding domain-like"/>
    <property type="match status" value="1"/>
</dbReference>
<keyword evidence="7 15" id="KW-0472">Membrane</keyword>
<accession>A0ABW4JSI5</accession>
<evidence type="ECO:0000256" key="6">
    <source>
        <dbReference type="ARBA" id="ARBA00022989"/>
    </source>
</evidence>
<evidence type="ECO:0000256" key="3">
    <source>
        <dbReference type="ARBA" id="ARBA00022475"/>
    </source>
</evidence>
<dbReference type="Pfam" id="PF13145">
    <property type="entry name" value="Rotamase_2"/>
    <property type="match status" value="1"/>
</dbReference>
<evidence type="ECO:0000256" key="4">
    <source>
        <dbReference type="ARBA" id="ARBA00022519"/>
    </source>
</evidence>
<evidence type="ECO:0000313" key="18">
    <source>
        <dbReference type="Proteomes" id="UP001597327"/>
    </source>
</evidence>
<keyword evidence="18" id="KW-1185">Reference proteome</keyword>
<evidence type="ECO:0000256" key="15">
    <source>
        <dbReference type="SAM" id="Phobius"/>
    </source>
</evidence>
<dbReference type="InterPro" id="IPR027304">
    <property type="entry name" value="Trigger_fact/SurA_dom_sf"/>
</dbReference>
<dbReference type="InterPro" id="IPR046357">
    <property type="entry name" value="PPIase_dom_sf"/>
</dbReference>
<keyword evidence="6 15" id="KW-1133">Transmembrane helix</keyword>
<comment type="subcellular location">
    <subcellularLocation>
        <location evidence="1">Cell inner membrane</location>
        <topology evidence="1">Single-pass type II membrane protein</topology>
        <orientation evidence="1">Periplasmic side</orientation>
    </subcellularLocation>
</comment>
<comment type="similarity">
    <text evidence="11">Belongs to the PpiD chaperone family.</text>
</comment>
<evidence type="ECO:0000259" key="16">
    <source>
        <dbReference type="PROSITE" id="PS50198"/>
    </source>
</evidence>
<name>A0ABW4JSI5_9HYPH</name>
<dbReference type="PROSITE" id="PS50198">
    <property type="entry name" value="PPIC_PPIASE_2"/>
    <property type="match status" value="1"/>
</dbReference>
<comment type="caution">
    <text evidence="17">The sequence shown here is derived from an EMBL/GenBank/DDBJ whole genome shotgun (WGS) entry which is preliminary data.</text>
</comment>
<evidence type="ECO:0000256" key="2">
    <source>
        <dbReference type="ARBA" id="ARBA00018370"/>
    </source>
</evidence>
<keyword evidence="8" id="KW-0143">Chaperone</keyword>
<dbReference type="InterPro" id="IPR000297">
    <property type="entry name" value="PPIase_PpiC"/>
</dbReference>
<keyword evidence="5 15" id="KW-0812">Transmembrane</keyword>
<evidence type="ECO:0000256" key="7">
    <source>
        <dbReference type="ARBA" id="ARBA00023136"/>
    </source>
</evidence>
<dbReference type="SUPFAM" id="SSF54534">
    <property type="entry name" value="FKBP-like"/>
    <property type="match status" value="1"/>
</dbReference>